<reference evidence="5" key="1">
    <citation type="submission" date="2010-11" db="EMBL/GenBank/DDBJ databases">
        <title>The complete genome of Mahella australiensis DSM 15567.</title>
        <authorList>
            <consortium name="US DOE Joint Genome Institute (JGI-PGF)"/>
            <person name="Lucas S."/>
            <person name="Copeland A."/>
            <person name="Lapidus A."/>
            <person name="Bruce D."/>
            <person name="Goodwin L."/>
            <person name="Pitluck S."/>
            <person name="Kyrpides N."/>
            <person name="Mavromatis K."/>
            <person name="Pagani I."/>
            <person name="Ivanova N."/>
            <person name="Teshima H."/>
            <person name="Brettin T."/>
            <person name="Detter J.C."/>
            <person name="Han C."/>
            <person name="Tapia R."/>
            <person name="Land M."/>
            <person name="Hauser L."/>
            <person name="Markowitz V."/>
            <person name="Cheng J.-F."/>
            <person name="Hugenholtz P."/>
            <person name="Woyke T."/>
            <person name="Wu D."/>
            <person name="Spring S."/>
            <person name="Pukall R."/>
            <person name="Steenblock K."/>
            <person name="Schneider S."/>
            <person name="Klenk H.-P."/>
            <person name="Eisen J.A."/>
        </authorList>
    </citation>
    <scope>NUCLEOTIDE SEQUENCE [LARGE SCALE GENOMIC DNA]</scope>
    <source>
        <strain evidence="5">DSM 15567 / CIP 107919 / 50-1 BON</strain>
    </source>
</reference>
<sequence length="396" mass="42982">MKNAARNSQYMKMSNRRRILNIIRKQRVFRAELARQTGLTRAAVTNIVDELKQEGIVIEKEVGEADYGRKPIILDINENSYYAFGLYLSRAGCSLGVVNLKGGVVIRKQIDISHISSADDALMIIVTEIESCIAETGVGRDRILGLGVSAPGPLDSAAGIILDPPNFDIWRGIKISERLGEKLNMEVSLENNSSTLALAEKDYGVGKDFRNFMLLVVDTGIGAGIVIDDKLYKGVGGFGGEVGHISIDINGRCCNCGNKGCLEAYASISAVLKDVADVRKDIRTWEAIVDQAIAGDPFCKGIVEKEAAYLSAGIVNVLNVLELEAVILTGYIKYKPEILLASIRNTVNATSITRGICDKKIYMSSLPDDIDIVSAASLIINEFYSLGGAKNEVEQR</sequence>
<evidence type="ECO:0000313" key="4">
    <source>
        <dbReference type="EMBL" id="AEE97151.1"/>
    </source>
</evidence>
<keyword evidence="3" id="KW-0119">Carbohydrate metabolism</keyword>
<dbReference type="Proteomes" id="UP000008457">
    <property type="component" value="Chromosome"/>
</dbReference>
<proteinExistence type="inferred from homology"/>
<dbReference type="EMBL" id="CP002360">
    <property type="protein sequence ID" value="AEE97151.1"/>
    <property type="molecule type" value="Genomic_DNA"/>
</dbReference>
<comment type="function">
    <text evidence="1">Transcriptional repressor of xylose-utilizing enzymes.</text>
</comment>
<dbReference type="InterPro" id="IPR000600">
    <property type="entry name" value="ROK"/>
</dbReference>
<name>F4A212_MAHA5</name>
<protein>
    <submittedName>
        <fullName evidence="4">ROK family protein</fullName>
    </submittedName>
</protein>
<dbReference type="CDD" id="cd00090">
    <property type="entry name" value="HTH_ARSR"/>
    <property type="match status" value="1"/>
</dbReference>
<gene>
    <name evidence="4" type="ordered locus">Mahau_1975</name>
</gene>
<evidence type="ECO:0000313" key="5">
    <source>
        <dbReference type="Proteomes" id="UP000008457"/>
    </source>
</evidence>
<dbReference type="AlphaFoldDB" id="F4A212"/>
<dbReference type="SUPFAM" id="SSF46785">
    <property type="entry name" value="Winged helix' DNA-binding domain"/>
    <property type="match status" value="1"/>
</dbReference>
<dbReference type="PANTHER" id="PTHR18964:SF149">
    <property type="entry name" value="BIFUNCTIONAL UDP-N-ACETYLGLUCOSAMINE 2-EPIMERASE_N-ACETYLMANNOSAMINE KINASE"/>
    <property type="match status" value="1"/>
</dbReference>
<dbReference type="Pfam" id="PF13412">
    <property type="entry name" value="HTH_24"/>
    <property type="match status" value="1"/>
</dbReference>
<dbReference type="OrthoDB" id="9810372at2"/>
<dbReference type="Gene3D" id="1.10.10.10">
    <property type="entry name" value="Winged helix-like DNA-binding domain superfamily/Winged helix DNA-binding domain"/>
    <property type="match status" value="1"/>
</dbReference>
<accession>F4A212</accession>
<dbReference type="InterPro" id="IPR036388">
    <property type="entry name" value="WH-like_DNA-bd_sf"/>
</dbReference>
<organism evidence="4 5">
    <name type="scientific">Mahella australiensis (strain DSM 15567 / CIP 107919 / 50-1 BON)</name>
    <dbReference type="NCBI Taxonomy" id="697281"/>
    <lineage>
        <taxon>Bacteria</taxon>
        <taxon>Bacillati</taxon>
        <taxon>Bacillota</taxon>
        <taxon>Clostridia</taxon>
        <taxon>Thermoanaerobacterales</taxon>
        <taxon>Thermoanaerobacterales Family IV. Incertae Sedis</taxon>
        <taxon>Mahella</taxon>
    </lineage>
</organism>
<keyword evidence="5" id="KW-1185">Reference proteome</keyword>
<dbReference type="InterPro" id="IPR036390">
    <property type="entry name" value="WH_DNA-bd_sf"/>
</dbReference>
<evidence type="ECO:0000256" key="3">
    <source>
        <dbReference type="ARBA" id="ARBA00022629"/>
    </source>
</evidence>
<dbReference type="PANTHER" id="PTHR18964">
    <property type="entry name" value="ROK (REPRESSOR, ORF, KINASE) FAMILY"/>
    <property type="match status" value="1"/>
</dbReference>
<comment type="similarity">
    <text evidence="2">Belongs to the ROK (NagC/XylR) family.</text>
</comment>
<dbReference type="RefSeq" id="WP_013781579.1">
    <property type="nucleotide sequence ID" value="NC_015520.1"/>
</dbReference>
<dbReference type="HOGENOM" id="CLU_036604_13_1_9"/>
<keyword evidence="3" id="KW-0859">Xylose metabolism</keyword>
<dbReference type="KEGG" id="mas:Mahau_1975"/>
<dbReference type="PROSITE" id="PS01125">
    <property type="entry name" value="ROK"/>
    <property type="match status" value="1"/>
</dbReference>
<dbReference type="InterPro" id="IPR011991">
    <property type="entry name" value="ArsR-like_HTH"/>
</dbReference>
<dbReference type="Gene3D" id="3.30.420.40">
    <property type="match status" value="2"/>
</dbReference>
<dbReference type="InterPro" id="IPR049874">
    <property type="entry name" value="ROK_cs"/>
</dbReference>
<evidence type="ECO:0000256" key="1">
    <source>
        <dbReference type="ARBA" id="ARBA00002486"/>
    </source>
</evidence>
<reference evidence="4 5" key="2">
    <citation type="journal article" date="2011" name="Stand. Genomic Sci.">
        <title>Complete genome sequence of Mahella australiensis type strain (50-1 BON).</title>
        <authorList>
            <person name="Sikorski J."/>
            <person name="Teshima H."/>
            <person name="Nolan M."/>
            <person name="Lucas S."/>
            <person name="Hammon N."/>
            <person name="Deshpande S."/>
            <person name="Cheng J.F."/>
            <person name="Pitluck S."/>
            <person name="Liolios K."/>
            <person name="Pagani I."/>
            <person name="Ivanova N."/>
            <person name="Huntemann M."/>
            <person name="Mavromatis K."/>
            <person name="Ovchinikova G."/>
            <person name="Pati A."/>
            <person name="Tapia R."/>
            <person name="Han C."/>
            <person name="Goodwin L."/>
            <person name="Chen A."/>
            <person name="Palaniappan K."/>
            <person name="Land M."/>
            <person name="Hauser L."/>
            <person name="Ngatchou-Djao O.D."/>
            <person name="Rohde M."/>
            <person name="Pukall R."/>
            <person name="Spring S."/>
            <person name="Abt B."/>
            <person name="Goker M."/>
            <person name="Detter J.C."/>
            <person name="Woyke T."/>
            <person name="Bristow J."/>
            <person name="Markowitz V."/>
            <person name="Hugenholtz P."/>
            <person name="Eisen J.A."/>
            <person name="Kyrpides N.C."/>
            <person name="Klenk H.P."/>
            <person name="Lapidus A."/>
        </authorList>
    </citation>
    <scope>NUCLEOTIDE SEQUENCE [LARGE SCALE GENOMIC DNA]</scope>
    <source>
        <strain evidence="5">DSM 15567 / CIP 107919 / 50-1 BON</strain>
    </source>
</reference>
<evidence type="ECO:0000256" key="2">
    <source>
        <dbReference type="ARBA" id="ARBA00006479"/>
    </source>
</evidence>
<dbReference type="InterPro" id="IPR043129">
    <property type="entry name" value="ATPase_NBD"/>
</dbReference>
<dbReference type="eggNOG" id="COG1940">
    <property type="taxonomic scope" value="Bacteria"/>
</dbReference>
<dbReference type="Pfam" id="PF00480">
    <property type="entry name" value="ROK"/>
    <property type="match status" value="1"/>
</dbReference>
<dbReference type="SUPFAM" id="SSF53067">
    <property type="entry name" value="Actin-like ATPase domain"/>
    <property type="match status" value="1"/>
</dbReference>
<dbReference type="GO" id="GO:0042732">
    <property type="term" value="P:D-xylose metabolic process"/>
    <property type="evidence" value="ECO:0007669"/>
    <property type="project" value="UniProtKB-KW"/>
</dbReference>
<dbReference type="STRING" id="697281.Mahau_1975"/>